<accession>B9XNL7</accession>
<sequence precursor="true">MRNRKINYLSPCRITGWAFTLIELLVVIAIIAILAGLLLPALSTARAKARTTQCLSQLKQCGVAMHLYLPEFNERFFWTNANVALDGMEMFVWAGRTNGNLYNGQGGIFNRIDRPLNYYGLNEATVTCPADKGRADTGANTLFQWVGNSYMFNCIGYPPFDGGLDGQPSSSVNQPSRTVLFADGQIIYPSNPSGWHKEKPAGNVLLVDGHAEFRTAVTVTNFVW</sequence>
<dbReference type="EMBL" id="ABOX02000041">
    <property type="protein sequence ID" value="EEF58557.1"/>
    <property type="molecule type" value="Genomic_DNA"/>
</dbReference>
<protein>
    <recommendedName>
        <fullName evidence="4">Type II secretory pathway pseudopilin PulG-like protein</fullName>
    </recommendedName>
</protein>
<gene>
    <name evidence="2" type="ORF">Cflav_PD1747</name>
</gene>
<keyword evidence="1" id="KW-1133">Transmembrane helix</keyword>
<dbReference type="NCBIfam" id="TIGR02532">
    <property type="entry name" value="IV_pilin_GFxxxE"/>
    <property type="match status" value="1"/>
</dbReference>
<dbReference type="InterPro" id="IPR045584">
    <property type="entry name" value="Pilin-like"/>
</dbReference>
<evidence type="ECO:0008006" key="4">
    <source>
        <dbReference type="Google" id="ProtNLM"/>
    </source>
</evidence>
<evidence type="ECO:0000256" key="1">
    <source>
        <dbReference type="SAM" id="Phobius"/>
    </source>
</evidence>
<keyword evidence="1" id="KW-0472">Membrane</keyword>
<dbReference type="PANTHER" id="PTHR30093">
    <property type="entry name" value="GENERAL SECRETION PATHWAY PROTEIN G"/>
    <property type="match status" value="1"/>
</dbReference>
<dbReference type="SUPFAM" id="SSF54523">
    <property type="entry name" value="Pili subunits"/>
    <property type="match status" value="1"/>
</dbReference>
<dbReference type="AlphaFoldDB" id="B9XNL7"/>
<name>B9XNL7_PEDPL</name>
<dbReference type="Proteomes" id="UP000003688">
    <property type="component" value="Unassembled WGS sequence"/>
</dbReference>
<dbReference type="InterPro" id="IPR012902">
    <property type="entry name" value="N_methyl_site"/>
</dbReference>
<reference evidence="2 3" key="1">
    <citation type="journal article" date="2011" name="J. Bacteriol.">
        <title>Genome sequence of 'Pedosphaera parvula' Ellin514, an aerobic Verrucomicrobial isolate from pasture soil.</title>
        <authorList>
            <person name="Kant R."/>
            <person name="van Passel M.W."/>
            <person name="Sangwan P."/>
            <person name="Palva A."/>
            <person name="Lucas S."/>
            <person name="Copeland A."/>
            <person name="Lapidus A."/>
            <person name="Glavina Del Rio T."/>
            <person name="Dalin E."/>
            <person name="Tice H."/>
            <person name="Bruce D."/>
            <person name="Goodwin L."/>
            <person name="Pitluck S."/>
            <person name="Chertkov O."/>
            <person name="Larimer F.W."/>
            <person name="Land M.L."/>
            <person name="Hauser L."/>
            <person name="Brettin T.S."/>
            <person name="Detter J.C."/>
            <person name="Han S."/>
            <person name="de Vos W.M."/>
            <person name="Janssen P.H."/>
            <person name="Smidt H."/>
        </authorList>
    </citation>
    <scope>NUCLEOTIDE SEQUENCE [LARGE SCALE GENOMIC DNA]</scope>
    <source>
        <strain evidence="2 3">Ellin514</strain>
    </source>
</reference>
<feature type="transmembrane region" description="Helical" evidence="1">
    <location>
        <begin position="21"/>
        <end position="42"/>
    </location>
</feature>
<dbReference type="PANTHER" id="PTHR30093:SF2">
    <property type="entry name" value="TYPE II SECRETION SYSTEM PROTEIN H"/>
    <property type="match status" value="1"/>
</dbReference>
<proteinExistence type="predicted"/>
<dbReference type="Pfam" id="PF07963">
    <property type="entry name" value="N_methyl"/>
    <property type="match status" value="1"/>
</dbReference>
<organism evidence="2 3">
    <name type="scientific">Pedosphaera parvula (strain Ellin514)</name>
    <dbReference type="NCBI Taxonomy" id="320771"/>
    <lineage>
        <taxon>Bacteria</taxon>
        <taxon>Pseudomonadati</taxon>
        <taxon>Verrucomicrobiota</taxon>
        <taxon>Pedosphaerae</taxon>
        <taxon>Pedosphaerales</taxon>
        <taxon>Pedosphaeraceae</taxon>
        <taxon>Pedosphaera</taxon>
    </lineage>
</organism>
<dbReference type="Gene3D" id="3.30.700.10">
    <property type="entry name" value="Glycoprotein, Type 4 Pilin"/>
    <property type="match status" value="1"/>
</dbReference>
<dbReference type="RefSeq" id="WP_007417404.1">
    <property type="nucleotide sequence ID" value="NZ_ABOX02000041.1"/>
</dbReference>
<comment type="caution">
    <text evidence="2">The sequence shown here is derived from an EMBL/GenBank/DDBJ whole genome shotgun (WGS) entry which is preliminary data.</text>
</comment>
<evidence type="ECO:0000313" key="2">
    <source>
        <dbReference type="EMBL" id="EEF58557.1"/>
    </source>
</evidence>
<keyword evidence="3" id="KW-1185">Reference proteome</keyword>
<dbReference type="STRING" id="320771.Cflav_PD1747"/>
<evidence type="ECO:0000313" key="3">
    <source>
        <dbReference type="Proteomes" id="UP000003688"/>
    </source>
</evidence>
<keyword evidence="1" id="KW-0812">Transmembrane</keyword>